<dbReference type="Pfam" id="PF20169">
    <property type="entry name" value="DUF6537"/>
    <property type="match status" value="1"/>
</dbReference>
<organism evidence="4 5">
    <name type="scientific">Mesopusillimonas faecipullorum</name>
    <dbReference type="NCBI Taxonomy" id="2755040"/>
    <lineage>
        <taxon>Bacteria</taxon>
        <taxon>Pseudomonadati</taxon>
        <taxon>Pseudomonadota</taxon>
        <taxon>Betaproteobacteria</taxon>
        <taxon>Burkholderiales</taxon>
        <taxon>Alcaligenaceae</taxon>
        <taxon>Mesopusillimonas</taxon>
    </lineage>
</organism>
<dbReference type="PANTHER" id="PTHR43854">
    <property type="entry name" value="INDOLEPYRUVATE OXIDOREDUCTASE SUBUNIT IORB"/>
    <property type="match status" value="1"/>
</dbReference>
<name>A0ABS8CCT0_9BURK</name>
<dbReference type="SUPFAM" id="SSF53323">
    <property type="entry name" value="Pyruvate-ferredoxin oxidoreductase, PFOR, domain III"/>
    <property type="match status" value="1"/>
</dbReference>
<keyword evidence="1" id="KW-0560">Oxidoreductase</keyword>
<reference evidence="4 5" key="1">
    <citation type="submission" date="2020-07" db="EMBL/GenBank/DDBJ databases">
        <title>Pusillimonas sp. nov., isolated from poultry manure in Taiwan.</title>
        <authorList>
            <person name="Lin S.-Y."/>
            <person name="Tang Y.-S."/>
            <person name="Young C.-C."/>
        </authorList>
    </citation>
    <scope>NUCLEOTIDE SEQUENCE [LARGE SCALE GENOMIC DNA]</scope>
    <source>
        <strain evidence="4 5">CC-YST705</strain>
    </source>
</reference>
<dbReference type="PANTHER" id="PTHR43854:SF1">
    <property type="entry name" value="INDOLEPYRUVATE OXIDOREDUCTASE SUBUNIT IORB"/>
    <property type="match status" value="1"/>
</dbReference>
<dbReference type="RefSeq" id="WP_226954178.1">
    <property type="nucleotide sequence ID" value="NZ_JACDXW010000004.1"/>
</dbReference>
<evidence type="ECO:0000313" key="5">
    <source>
        <dbReference type="Proteomes" id="UP000776983"/>
    </source>
</evidence>
<dbReference type="Gene3D" id="3.40.920.10">
    <property type="entry name" value="Pyruvate-ferredoxin oxidoreductase, PFOR, domain III"/>
    <property type="match status" value="1"/>
</dbReference>
<dbReference type="EMBL" id="JACDXW010000004">
    <property type="protein sequence ID" value="MCB5363808.1"/>
    <property type="molecule type" value="Genomic_DNA"/>
</dbReference>
<sequence>MQFDAQIMPIKIAILAMGGEGGGVLADWIVSVAEHAGFYAQTSSVPGVAQRTGATLYYVEILPVSRKDTPAPFLGLMPVPGDVDIVLASELMEAARAVQRGLVTRDKTLLISSSNRVYAMPEKMAMGDGRQDYQSLRQAGLDAAKHFVCQDFAALAQQHGSVISSVLFGALAAAHILPLTRQDFEATIERSGVAVSSSLAAFDAGYSAYFSQADEQATHGAEAPCNPTAPGQLDARLQAHAQRIEQAFPQWAHEILLAGVARTADYQDPAYAHDYLDKLQPIAALESEASPKRRLLQETARHLALWMTFEDTIRVAELKIRPSRFERVRKEHQPKPDQLLHINEFFHPRAEEIVDTVPAGLGRWIQRNRWAHNLLERHTRKGRVIRSNQLGGFLLLYSVAALRSLRRRSLRYQREQAHIRQWLASISQYAHNYDLACEIAACQNLVKGYGDTHARGLSNYGSIMSALPTLAILPDAAQRLAKLRQAALADDHGRQLGDSLAELDQNVAAAP</sequence>
<evidence type="ECO:0000256" key="1">
    <source>
        <dbReference type="ARBA" id="ARBA00023002"/>
    </source>
</evidence>
<dbReference type="InterPro" id="IPR002869">
    <property type="entry name" value="Pyrv_flavodox_OxRed_cen"/>
</dbReference>
<keyword evidence="5" id="KW-1185">Reference proteome</keyword>
<feature type="domain" description="Pyruvate/ketoisovalerate oxidoreductase catalytic" evidence="2">
    <location>
        <begin position="18"/>
        <end position="206"/>
    </location>
</feature>
<dbReference type="InterPro" id="IPR052198">
    <property type="entry name" value="IorB_Oxidoreductase"/>
</dbReference>
<dbReference type="InterPro" id="IPR019752">
    <property type="entry name" value="Pyrv/ketoisovalerate_OxRed_cat"/>
</dbReference>
<proteinExistence type="predicted"/>
<feature type="domain" description="DUF6537" evidence="3">
    <location>
        <begin position="253"/>
        <end position="465"/>
    </location>
</feature>
<comment type="caution">
    <text evidence="4">The sequence shown here is derived from an EMBL/GenBank/DDBJ whole genome shotgun (WGS) entry which is preliminary data.</text>
</comment>
<accession>A0ABS8CCT0</accession>
<protein>
    <submittedName>
        <fullName evidence="4">Indolepyruvate oxidoreductase subunit beta family protein</fullName>
    </submittedName>
</protein>
<dbReference type="NCBIfam" id="NF006179">
    <property type="entry name" value="PRK08312.1"/>
    <property type="match status" value="1"/>
</dbReference>
<dbReference type="InterPro" id="IPR046667">
    <property type="entry name" value="DUF6537"/>
</dbReference>
<evidence type="ECO:0000313" key="4">
    <source>
        <dbReference type="EMBL" id="MCB5363808.1"/>
    </source>
</evidence>
<evidence type="ECO:0000259" key="2">
    <source>
        <dbReference type="Pfam" id="PF01558"/>
    </source>
</evidence>
<dbReference type="Pfam" id="PF01558">
    <property type="entry name" value="POR"/>
    <property type="match status" value="1"/>
</dbReference>
<evidence type="ECO:0000259" key="3">
    <source>
        <dbReference type="Pfam" id="PF20169"/>
    </source>
</evidence>
<dbReference type="Proteomes" id="UP000776983">
    <property type="component" value="Unassembled WGS sequence"/>
</dbReference>
<gene>
    <name evidence="4" type="ORF">H0484_08610</name>
</gene>